<evidence type="ECO:0000313" key="2">
    <source>
        <dbReference type="EMBL" id="KAE9594030.1"/>
    </source>
</evidence>
<name>A0A6A4NXZ4_LUPAL</name>
<keyword evidence="1" id="KW-0472">Membrane</keyword>
<accession>A0A6A4NXZ4</accession>
<dbReference type="InterPro" id="IPR023562">
    <property type="entry name" value="ClpP/TepA"/>
</dbReference>
<feature type="transmembrane region" description="Helical" evidence="1">
    <location>
        <begin position="27"/>
        <end position="44"/>
    </location>
</feature>
<protein>
    <submittedName>
        <fullName evidence="2">Putative endopeptidase Clp</fullName>
    </submittedName>
</protein>
<dbReference type="SUPFAM" id="SSF52096">
    <property type="entry name" value="ClpP/crotonase"/>
    <property type="match status" value="1"/>
</dbReference>
<dbReference type="AlphaFoldDB" id="A0A6A4NXZ4"/>
<keyword evidence="1" id="KW-1133">Transmembrane helix</keyword>
<dbReference type="EMBL" id="WOCE01000018">
    <property type="protein sequence ID" value="KAE9594030.1"/>
    <property type="molecule type" value="Genomic_DNA"/>
</dbReference>
<dbReference type="Proteomes" id="UP000447434">
    <property type="component" value="Chromosome 18"/>
</dbReference>
<keyword evidence="3" id="KW-1185">Reference proteome</keyword>
<comment type="caution">
    <text evidence="2">The sequence shown here is derived from an EMBL/GenBank/DDBJ whole genome shotgun (WGS) entry which is preliminary data.</text>
</comment>
<gene>
    <name evidence="2" type="ORF">Lalb_Chr18g0049381</name>
</gene>
<dbReference type="InterPro" id="IPR029045">
    <property type="entry name" value="ClpP/crotonase-like_dom_sf"/>
</dbReference>
<evidence type="ECO:0000256" key="1">
    <source>
        <dbReference type="SAM" id="Phobius"/>
    </source>
</evidence>
<proteinExistence type="predicted"/>
<keyword evidence="1" id="KW-0812">Transmembrane</keyword>
<dbReference type="Pfam" id="PF00574">
    <property type="entry name" value="CLP_protease"/>
    <property type="match status" value="1"/>
</dbReference>
<evidence type="ECO:0000313" key="3">
    <source>
        <dbReference type="Proteomes" id="UP000447434"/>
    </source>
</evidence>
<sequence length="65" mass="7266">MFINSSGRWVIPGIDVYDALQFLQLDLQIACMGLATSMGSFIFGRMRNYQTSSISSCLAPMCFFL</sequence>
<dbReference type="Gene3D" id="3.90.226.10">
    <property type="entry name" value="2-enoyl-CoA Hydratase, Chain A, domain 1"/>
    <property type="match status" value="1"/>
</dbReference>
<reference evidence="3" key="1">
    <citation type="journal article" date="2020" name="Nat. Commun.">
        <title>Genome sequence of the cluster root forming white lupin.</title>
        <authorList>
            <person name="Hufnagel B."/>
            <person name="Marques A."/>
            <person name="Soriano A."/>
            <person name="Marques L."/>
            <person name="Divol F."/>
            <person name="Doumas P."/>
            <person name="Sallet E."/>
            <person name="Mancinotti D."/>
            <person name="Carrere S."/>
            <person name="Marande W."/>
            <person name="Arribat S."/>
            <person name="Keller J."/>
            <person name="Huneau C."/>
            <person name="Blein T."/>
            <person name="Aime D."/>
            <person name="Laguerre M."/>
            <person name="Taylor J."/>
            <person name="Schubert V."/>
            <person name="Nelson M."/>
            <person name="Geu-Flores F."/>
            <person name="Crespi M."/>
            <person name="Gallardo-Guerrero K."/>
            <person name="Delaux P.-M."/>
            <person name="Salse J."/>
            <person name="Berges H."/>
            <person name="Guyot R."/>
            <person name="Gouzy J."/>
            <person name="Peret B."/>
        </authorList>
    </citation>
    <scope>NUCLEOTIDE SEQUENCE [LARGE SCALE GENOMIC DNA]</scope>
    <source>
        <strain evidence="3">cv. Amiga</strain>
    </source>
</reference>
<organism evidence="2 3">
    <name type="scientific">Lupinus albus</name>
    <name type="common">White lupine</name>
    <name type="synonym">Lupinus termis</name>
    <dbReference type="NCBI Taxonomy" id="3870"/>
    <lineage>
        <taxon>Eukaryota</taxon>
        <taxon>Viridiplantae</taxon>
        <taxon>Streptophyta</taxon>
        <taxon>Embryophyta</taxon>
        <taxon>Tracheophyta</taxon>
        <taxon>Spermatophyta</taxon>
        <taxon>Magnoliopsida</taxon>
        <taxon>eudicotyledons</taxon>
        <taxon>Gunneridae</taxon>
        <taxon>Pentapetalae</taxon>
        <taxon>rosids</taxon>
        <taxon>fabids</taxon>
        <taxon>Fabales</taxon>
        <taxon>Fabaceae</taxon>
        <taxon>Papilionoideae</taxon>
        <taxon>50 kb inversion clade</taxon>
        <taxon>genistoids sensu lato</taxon>
        <taxon>core genistoids</taxon>
        <taxon>Genisteae</taxon>
        <taxon>Lupinus</taxon>
    </lineage>
</organism>